<sequence>RIFYFQRVFSIHDLDENSVFYICRLTDTVRFKKLLNPLLVPRVVDTEQHRQVGKYLKKTLDGFGFHTEWDQFETEVPPNNERKKFRNLIGTYDKDSPRNIVFACHYDSKIFPRLMWVKIFIGATDSAVPCAMLLDLAETLAPLLQMRLIKDIGLQLFFFDGEEAFVEWSEHDSLYGSRHLANKLRNNYVVYSNGSSFTVNHEINKIDVLVLLDLLGASSPTIKNLPGLGNQNLFSEFPKIELQLKRLGCLHNLHAKIFYDSIEYASIEDDHKPFLAYHVPILHLIPTPFPSVWHELNDDANILHYPTIDNLMSIIRVFAAKYLGIA</sequence>
<keyword evidence="6" id="KW-0964">Secreted</keyword>
<dbReference type="GO" id="GO:0008270">
    <property type="term" value="F:zinc ion binding"/>
    <property type="evidence" value="ECO:0007669"/>
    <property type="project" value="TreeGrafter"/>
</dbReference>
<accession>A0A0N4UML8</accession>
<dbReference type="EC" id="2.3.2.5" evidence="4"/>
<keyword evidence="8" id="KW-0479">Metal-binding</keyword>
<dbReference type="WBParaSite" id="DME_0000910201-mRNA-1">
    <property type="protein sequence ID" value="DME_0000910201-mRNA-1"/>
    <property type="gene ID" value="DME_0000910201"/>
</dbReference>
<keyword evidence="10" id="KW-1015">Disulfide bond</keyword>
<dbReference type="AlphaFoldDB" id="A0A0N4UML8"/>
<dbReference type="OrthoDB" id="3907302at2759"/>
<dbReference type="Proteomes" id="UP000038040">
    <property type="component" value="Unplaced"/>
</dbReference>
<evidence type="ECO:0000256" key="7">
    <source>
        <dbReference type="ARBA" id="ARBA00022679"/>
    </source>
</evidence>
<dbReference type="Gene3D" id="3.40.630.10">
    <property type="entry name" value="Zn peptidases"/>
    <property type="match status" value="1"/>
</dbReference>
<comment type="subcellular location">
    <subcellularLocation>
        <location evidence="2">Secreted</location>
    </subcellularLocation>
</comment>
<gene>
    <name evidence="13" type="ORF">DME_LOCUS10606</name>
</gene>
<keyword evidence="9" id="KW-0862">Zinc</keyword>
<dbReference type="InterPro" id="IPR040234">
    <property type="entry name" value="QC/QCL"/>
</dbReference>
<comment type="catalytic activity">
    <reaction evidence="1">
        <text>N-terminal L-glutaminyl-[peptide] = N-terminal 5-oxo-L-prolyl-[peptide] + NH4(+)</text>
        <dbReference type="Rhea" id="RHEA:23652"/>
        <dbReference type="Rhea" id="RHEA-COMP:11736"/>
        <dbReference type="Rhea" id="RHEA-COMP:11846"/>
        <dbReference type="ChEBI" id="CHEBI:28938"/>
        <dbReference type="ChEBI" id="CHEBI:64722"/>
        <dbReference type="ChEBI" id="CHEBI:87215"/>
        <dbReference type="EC" id="2.3.2.5"/>
    </reaction>
</comment>
<dbReference type="EMBL" id="UYYG01001228">
    <property type="protein sequence ID" value="VDN60633.1"/>
    <property type="molecule type" value="Genomic_DNA"/>
</dbReference>
<dbReference type="SUPFAM" id="SSF53187">
    <property type="entry name" value="Zn-dependent exopeptidases"/>
    <property type="match status" value="1"/>
</dbReference>
<protein>
    <recommendedName>
        <fullName evidence="5">Glutaminyl-peptide cyclotransferase</fullName>
        <ecNumber evidence="4">2.3.2.5</ecNumber>
    </recommendedName>
</protein>
<reference evidence="13 15" key="2">
    <citation type="submission" date="2018-11" db="EMBL/GenBank/DDBJ databases">
        <authorList>
            <consortium name="Pathogen Informatics"/>
        </authorList>
    </citation>
    <scope>NUCLEOTIDE SEQUENCE [LARGE SCALE GENOMIC DNA]</scope>
</reference>
<proteinExistence type="inferred from homology"/>
<evidence type="ECO:0000256" key="11">
    <source>
        <dbReference type="ARBA" id="ARBA00023315"/>
    </source>
</evidence>
<evidence type="ECO:0000256" key="5">
    <source>
        <dbReference type="ARBA" id="ARBA00016861"/>
    </source>
</evidence>
<feature type="domain" description="Peptidase M28" evidence="12">
    <location>
        <begin position="87"/>
        <end position="317"/>
    </location>
</feature>
<evidence type="ECO:0000313" key="14">
    <source>
        <dbReference type="Proteomes" id="UP000038040"/>
    </source>
</evidence>
<dbReference type="FunFam" id="3.40.630.10:FF:000029">
    <property type="entry name" value="Glutaminyl-peptide cyclotransferase"/>
    <property type="match status" value="1"/>
</dbReference>
<evidence type="ECO:0000313" key="15">
    <source>
        <dbReference type="Proteomes" id="UP000274756"/>
    </source>
</evidence>
<keyword evidence="7" id="KW-0808">Transferase</keyword>
<organism evidence="14 16">
    <name type="scientific">Dracunculus medinensis</name>
    <name type="common">Guinea worm</name>
    <dbReference type="NCBI Taxonomy" id="318479"/>
    <lineage>
        <taxon>Eukaryota</taxon>
        <taxon>Metazoa</taxon>
        <taxon>Ecdysozoa</taxon>
        <taxon>Nematoda</taxon>
        <taxon>Chromadorea</taxon>
        <taxon>Rhabditida</taxon>
        <taxon>Spirurina</taxon>
        <taxon>Dracunculoidea</taxon>
        <taxon>Dracunculidae</taxon>
        <taxon>Dracunculus</taxon>
    </lineage>
</organism>
<evidence type="ECO:0000256" key="8">
    <source>
        <dbReference type="ARBA" id="ARBA00022723"/>
    </source>
</evidence>
<keyword evidence="15" id="KW-1185">Reference proteome</keyword>
<evidence type="ECO:0000256" key="4">
    <source>
        <dbReference type="ARBA" id="ARBA00012012"/>
    </source>
</evidence>
<evidence type="ECO:0000313" key="13">
    <source>
        <dbReference type="EMBL" id="VDN60633.1"/>
    </source>
</evidence>
<evidence type="ECO:0000256" key="3">
    <source>
        <dbReference type="ARBA" id="ARBA00006014"/>
    </source>
</evidence>
<evidence type="ECO:0000256" key="1">
    <source>
        <dbReference type="ARBA" id="ARBA00000001"/>
    </source>
</evidence>
<dbReference type="Pfam" id="PF04389">
    <property type="entry name" value="Peptidase_M28"/>
    <property type="match status" value="1"/>
</dbReference>
<name>A0A0N4UML8_DRAME</name>
<dbReference type="GO" id="GO:0005576">
    <property type="term" value="C:extracellular region"/>
    <property type="evidence" value="ECO:0007669"/>
    <property type="project" value="UniProtKB-SubCell"/>
</dbReference>
<dbReference type="Proteomes" id="UP000274756">
    <property type="component" value="Unassembled WGS sequence"/>
</dbReference>
<dbReference type="STRING" id="318479.A0A0N4UML8"/>
<evidence type="ECO:0000256" key="10">
    <source>
        <dbReference type="ARBA" id="ARBA00023157"/>
    </source>
</evidence>
<evidence type="ECO:0000256" key="6">
    <source>
        <dbReference type="ARBA" id="ARBA00022525"/>
    </source>
</evidence>
<evidence type="ECO:0000256" key="9">
    <source>
        <dbReference type="ARBA" id="ARBA00022833"/>
    </source>
</evidence>
<keyword evidence="11" id="KW-0012">Acyltransferase</keyword>
<evidence type="ECO:0000256" key="2">
    <source>
        <dbReference type="ARBA" id="ARBA00004613"/>
    </source>
</evidence>
<dbReference type="PANTHER" id="PTHR12283:SF6">
    <property type="entry name" value="GLUTAMINYL-PEPTIDE CYCLOTRANSFERASE-RELATED"/>
    <property type="match status" value="1"/>
</dbReference>
<evidence type="ECO:0000259" key="12">
    <source>
        <dbReference type="Pfam" id="PF04389"/>
    </source>
</evidence>
<reference evidence="16" key="1">
    <citation type="submission" date="2017-02" db="UniProtKB">
        <authorList>
            <consortium name="WormBaseParasite"/>
        </authorList>
    </citation>
    <scope>IDENTIFICATION</scope>
</reference>
<dbReference type="InterPro" id="IPR007484">
    <property type="entry name" value="Peptidase_M28"/>
</dbReference>
<comment type="similarity">
    <text evidence="3">Belongs to the glutaminyl-peptide cyclotransferase family.</text>
</comment>
<dbReference type="GO" id="GO:0016603">
    <property type="term" value="F:glutaminyl-peptide cyclotransferase activity"/>
    <property type="evidence" value="ECO:0007669"/>
    <property type="project" value="UniProtKB-EC"/>
</dbReference>
<dbReference type="PANTHER" id="PTHR12283">
    <property type="entry name" value="GLUTAMINYL-PEPTIDE CYCLOTRANSFERASE"/>
    <property type="match status" value="1"/>
</dbReference>
<evidence type="ECO:0000313" key="16">
    <source>
        <dbReference type="WBParaSite" id="DME_0000910201-mRNA-1"/>
    </source>
</evidence>